<dbReference type="InterPro" id="IPR008918">
    <property type="entry name" value="HhH2"/>
</dbReference>
<feature type="region of interest" description="Disordered" evidence="15">
    <location>
        <begin position="495"/>
        <end position="520"/>
    </location>
</feature>
<dbReference type="Gene3D" id="1.10.150.20">
    <property type="entry name" value="5' to 3' exonuclease, C-terminal subdomain"/>
    <property type="match status" value="1"/>
</dbReference>
<dbReference type="FunFam" id="3.40.50.1010:FF:000024">
    <property type="entry name" value="flap endonuclease GEN homolog 1"/>
    <property type="match status" value="1"/>
</dbReference>
<feature type="domain" description="XPG-I" evidence="17">
    <location>
        <begin position="158"/>
        <end position="229"/>
    </location>
</feature>
<evidence type="ECO:0000256" key="7">
    <source>
        <dbReference type="ARBA" id="ARBA00022763"/>
    </source>
</evidence>
<evidence type="ECO:0000256" key="11">
    <source>
        <dbReference type="ARBA" id="ARBA00023242"/>
    </source>
</evidence>
<dbReference type="Proteomes" id="UP000288216">
    <property type="component" value="Unassembled WGS sequence"/>
</dbReference>
<keyword evidence="11" id="KW-0539">Nucleus</keyword>
<sequence length="1031" mass="115452">MSVWFCACAFRSVLCGWIFKGKPSSQCSEIKAEIMGVNDLWQILEPVKEYVPLQKLKGKTLAVDMSLWVCEAQTVKGMMGTVIKPHLRNLFFRISCLTLMDVRLVFVAEGNAPKLKADTINKRNEARHGLPRKPSSFTVQTKRTHFKSVLKECCELLDCLGIPWVCAAGEAEAMCAYLNEHGYVDGCITNDGDAFLYGAQIVYRNFTMSTKDPHVDCYEMSVIKSKLGLDRDVLIGFAILLGCDYLPKGVPGVGKEQALRLVETMNGQSLLQRFKLWKLEFENVASHETAVEKKAHCSVCQHPGLAREHANKGCQLCANNKCCLLHGNDNLCPCDWHQAERLRKISLVESNIKKKVRTCEHFPFEEVIREFLISKDQLIQNVQWKRPKLLLLQNFALDKMEWPRHYTCEKVLNLLSHHDMIERKLGKRDPCHLQPIRVVRTRIRNGIPCFEILWGKPEHYIYSNDQSEDSQNTVSTIEDQVSFQAAYPDIISQFHRQKAEKEEEKKKQKSKSKRKGRVAPMPDEITQLLAGINLQPSHKDEVAAGSEPVEKCISQEANPSNSPHWNLSIGFSAEDTQIPKEFWRKSPNQIEQPAVRYSAEIGKSNCESLSLTESENTLNANALSPSASMLVAEMHLSGIDWSQSFSTPLSECSLIIQAVTPEQTHLVIDKSCLPMGSINKLIEDGALNENAAESRQDPVQKNMRELFHEDATMLGDLYHLSLKDRILLKNSYQFLSLRQSDTNSSGTGSLSCSSGCTSDGSSPKAVVEPLIQGKFANNLIYWNKEGFPDSDFSETPCYQQEDPTATRHTRPLTQLGKENLMDSMEVDFGIHDPAMYSYQASRTDNISFKLKENKSAKPRRMKLVNGNASTVPKKSVCHKVSSSSDDSDTENSRMIQKLGVKPRAAESTVMSSCIANHSQVWTQQTEARPVIGRAGHTRIDTECIELKVVSNVGVGKTEQNALMQKHSKARSKILTSQKNTSAAKTESGSSAVLPRPDLSSVPIFKQLGDDDDDSIIVISDSPIPLSERLKL</sequence>
<comment type="similarity">
    <text evidence="12">Belongs to the XPG/RAD2 endonuclease family. GEN subfamily.</text>
</comment>
<keyword evidence="9" id="KW-0460">Magnesium</keyword>
<comment type="caution">
    <text evidence="19">The sequence shown here is derived from an EMBL/GenBank/DDBJ whole genome shotgun (WGS) entry which is preliminary data.</text>
</comment>
<keyword evidence="6" id="KW-0255">Endonuclease</keyword>
<dbReference type="GO" id="GO:0000400">
    <property type="term" value="F:four-way junction DNA binding"/>
    <property type="evidence" value="ECO:0007669"/>
    <property type="project" value="UniProtKB-ARBA"/>
</dbReference>
<organism evidence="19 20">
    <name type="scientific">Scyliorhinus torazame</name>
    <name type="common">Cloudy catshark</name>
    <name type="synonym">Catulus torazame</name>
    <dbReference type="NCBI Taxonomy" id="75743"/>
    <lineage>
        <taxon>Eukaryota</taxon>
        <taxon>Metazoa</taxon>
        <taxon>Chordata</taxon>
        <taxon>Craniata</taxon>
        <taxon>Vertebrata</taxon>
        <taxon>Chondrichthyes</taxon>
        <taxon>Elasmobranchii</taxon>
        <taxon>Galeomorphii</taxon>
        <taxon>Galeoidea</taxon>
        <taxon>Carcharhiniformes</taxon>
        <taxon>Scyliorhinidae</taxon>
        <taxon>Scyliorhinus</taxon>
    </lineage>
</organism>
<evidence type="ECO:0000256" key="13">
    <source>
        <dbReference type="ARBA" id="ARBA00063132"/>
    </source>
</evidence>
<dbReference type="OrthoDB" id="2959108at2759"/>
<accession>A0A401NH78</accession>
<proteinExistence type="inferred from homology"/>
<feature type="region of interest" description="Disordered" evidence="15">
    <location>
        <begin position="964"/>
        <end position="995"/>
    </location>
</feature>
<keyword evidence="20" id="KW-1185">Reference proteome</keyword>
<feature type="chain" id="PRO_5019039693" description="Flap endonuclease GEN homolog 1" evidence="16">
    <location>
        <begin position="16"/>
        <end position="1031"/>
    </location>
</feature>
<dbReference type="STRING" id="75743.A0A401NH78"/>
<dbReference type="SUPFAM" id="SSF47807">
    <property type="entry name" value="5' to 3' exonuclease, C-terminal subdomain"/>
    <property type="match status" value="1"/>
</dbReference>
<dbReference type="EMBL" id="BFAA01003649">
    <property type="protein sequence ID" value="GCB60226.1"/>
    <property type="molecule type" value="Genomic_DNA"/>
</dbReference>
<dbReference type="PRINTS" id="PR00853">
    <property type="entry name" value="XPGRADSUPER"/>
</dbReference>
<keyword evidence="16" id="KW-0732">Signal</keyword>
<dbReference type="PANTHER" id="PTHR11081">
    <property type="entry name" value="FLAP ENDONUCLEASE FAMILY MEMBER"/>
    <property type="match status" value="1"/>
</dbReference>
<dbReference type="SUPFAM" id="SSF88723">
    <property type="entry name" value="PIN domain-like"/>
    <property type="match status" value="1"/>
</dbReference>
<dbReference type="GO" id="GO:0006281">
    <property type="term" value="P:DNA repair"/>
    <property type="evidence" value="ECO:0007669"/>
    <property type="project" value="UniProtKB-KW"/>
</dbReference>
<feature type="compositionally biased region" description="Basic residues" evidence="15">
    <location>
        <begin position="507"/>
        <end position="517"/>
    </location>
</feature>
<dbReference type="Pfam" id="PF18704">
    <property type="entry name" value="Chromo_2"/>
    <property type="match status" value="1"/>
</dbReference>
<keyword evidence="3" id="KW-0597">Phosphoprotein</keyword>
<protein>
    <recommendedName>
        <fullName evidence="14">Flap endonuclease GEN homolog 1</fullName>
    </recommendedName>
</protein>
<evidence type="ECO:0000256" key="5">
    <source>
        <dbReference type="ARBA" id="ARBA00022723"/>
    </source>
</evidence>
<evidence type="ECO:0000256" key="12">
    <source>
        <dbReference type="ARBA" id="ARBA00038112"/>
    </source>
</evidence>
<keyword evidence="8" id="KW-0378">Hydrolase</keyword>
<dbReference type="Gene3D" id="3.40.50.1010">
    <property type="entry name" value="5'-nuclease"/>
    <property type="match status" value="1"/>
</dbReference>
<dbReference type="GO" id="GO:0046872">
    <property type="term" value="F:metal ion binding"/>
    <property type="evidence" value="ECO:0007669"/>
    <property type="project" value="UniProtKB-KW"/>
</dbReference>
<evidence type="ECO:0000256" key="6">
    <source>
        <dbReference type="ARBA" id="ARBA00022759"/>
    </source>
</evidence>
<dbReference type="InterPro" id="IPR036279">
    <property type="entry name" value="5-3_exonuclease_C_sf"/>
</dbReference>
<dbReference type="PANTHER" id="PTHR11081:SF70">
    <property type="entry name" value="FLAP ENDONUCLEASE GEN HOMOLOG 1"/>
    <property type="match status" value="1"/>
</dbReference>
<evidence type="ECO:0000256" key="4">
    <source>
        <dbReference type="ARBA" id="ARBA00022722"/>
    </source>
</evidence>
<evidence type="ECO:0000256" key="16">
    <source>
        <dbReference type="SAM" id="SignalP"/>
    </source>
</evidence>
<dbReference type="InterPro" id="IPR006086">
    <property type="entry name" value="XPG-I_dom"/>
</dbReference>
<evidence type="ECO:0000256" key="15">
    <source>
        <dbReference type="SAM" id="MobiDB-lite"/>
    </source>
</evidence>
<dbReference type="OMA" id="MYSYQAS"/>
<dbReference type="GO" id="GO:0017108">
    <property type="term" value="F:5'-flap endonuclease activity"/>
    <property type="evidence" value="ECO:0007669"/>
    <property type="project" value="UniProtKB-ARBA"/>
</dbReference>
<feature type="compositionally biased region" description="Polar residues" evidence="15">
    <location>
        <begin position="973"/>
        <end position="990"/>
    </location>
</feature>
<evidence type="ECO:0000259" key="18">
    <source>
        <dbReference type="SMART" id="SM00485"/>
    </source>
</evidence>
<keyword evidence="5" id="KW-0479">Metal-binding</keyword>
<dbReference type="InterPro" id="IPR041012">
    <property type="entry name" value="GEN_chromo"/>
</dbReference>
<feature type="domain" description="XPG N-terminal" evidence="18">
    <location>
        <begin position="35"/>
        <end position="130"/>
    </location>
</feature>
<dbReference type="SMART" id="SM00279">
    <property type="entry name" value="HhH2"/>
    <property type="match status" value="1"/>
</dbReference>
<dbReference type="SMART" id="SM00484">
    <property type="entry name" value="XPGI"/>
    <property type="match status" value="1"/>
</dbReference>
<dbReference type="Pfam" id="PF00752">
    <property type="entry name" value="XPG_N"/>
    <property type="match status" value="1"/>
</dbReference>
<dbReference type="AlphaFoldDB" id="A0A401NH78"/>
<gene>
    <name evidence="19" type="ORF">scyTo_0009136</name>
</gene>
<dbReference type="FunFam" id="1.10.150.20:FF:000030">
    <property type="entry name" value="Flap endonuclease GEN-like 1"/>
    <property type="match status" value="1"/>
</dbReference>
<evidence type="ECO:0000256" key="2">
    <source>
        <dbReference type="ARBA" id="ARBA00004123"/>
    </source>
</evidence>
<evidence type="ECO:0000256" key="10">
    <source>
        <dbReference type="ARBA" id="ARBA00023204"/>
    </source>
</evidence>
<feature type="compositionally biased region" description="Basic and acidic residues" evidence="15">
    <location>
        <begin position="497"/>
        <end position="506"/>
    </location>
</feature>
<dbReference type="GO" id="GO:0008821">
    <property type="term" value="F:crossover junction DNA endonuclease activity"/>
    <property type="evidence" value="ECO:0007669"/>
    <property type="project" value="UniProtKB-ARBA"/>
</dbReference>
<comment type="cofactor">
    <cofactor evidence="1">
        <name>Mg(2+)</name>
        <dbReference type="ChEBI" id="CHEBI:18420"/>
    </cofactor>
</comment>
<dbReference type="GO" id="GO:0005634">
    <property type="term" value="C:nucleus"/>
    <property type="evidence" value="ECO:0007669"/>
    <property type="project" value="UniProtKB-SubCell"/>
</dbReference>
<evidence type="ECO:0000259" key="17">
    <source>
        <dbReference type="SMART" id="SM00484"/>
    </source>
</evidence>
<dbReference type="CDD" id="cd09869">
    <property type="entry name" value="PIN_GEN1"/>
    <property type="match status" value="1"/>
</dbReference>
<keyword evidence="4" id="KW-0540">Nuclease</keyword>
<dbReference type="Pfam" id="PF00867">
    <property type="entry name" value="XPG_I"/>
    <property type="match status" value="1"/>
</dbReference>
<name>A0A401NH78_SCYTO</name>
<comment type="subunit">
    <text evidence="13">Largely monomeric, dimerizes on the Holliday junction and the first nick occurs upon dimerization at the junction.</text>
</comment>
<dbReference type="InterPro" id="IPR029060">
    <property type="entry name" value="PIN-like_dom_sf"/>
</dbReference>
<evidence type="ECO:0000313" key="19">
    <source>
        <dbReference type="EMBL" id="GCB60226.1"/>
    </source>
</evidence>
<evidence type="ECO:0000256" key="8">
    <source>
        <dbReference type="ARBA" id="ARBA00022801"/>
    </source>
</evidence>
<comment type="subcellular location">
    <subcellularLocation>
        <location evidence="2">Nucleus</location>
    </subcellularLocation>
</comment>
<keyword evidence="10" id="KW-0234">DNA repair</keyword>
<evidence type="ECO:0000313" key="20">
    <source>
        <dbReference type="Proteomes" id="UP000288216"/>
    </source>
</evidence>
<dbReference type="SMART" id="SM00485">
    <property type="entry name" value="XPGN"/>
    <property type="match status" value="1"/>
</dbReference>
<evidence type="ECO:0000256" key="3">
    <source>
        <dbReference type="ARBA" id="ARBA00022553"/>
    </source>
</evidence>
<keyword evidence="7" id="KW-0227">DNA damage</keyword>
<reference evidence="19 20" key="1">
    <citation type="journal article" date="2018" name="Nat. Ecol. Evol.">
        <title>Shark genomes provide insights into elasmobranch evolution and the origin of vertebrates.</title>
        <authorList>
            <person name="Hara Y"/>
            <person name="Yamaguchi K"/>
            <person name="Onimaru K"/>
            <person name="Kadota M"/>
            <person name="Koyanagi M"/>
            <person name="Keeley SD"/>
            <person name="Tatsumi K"/>
            <person name="Tanaka K"/>
            <person name="Motone F"/>
            <person name="Kageyama Y"/>
            <person name="Nozu R"/>
            <person name="Adachi N"/>
            <person name="Nishimura O"/>
            <person name="Nakagawa R"/>
            <person name="Tanegashima C"/>
            <person name="Kiyatake I"/>
            <person name="Matsumoto R"/>
            <person name="Murakumo K"/>
            <person name="Nishida K"/>
            <person name="Terakita A"/>
            <person name="Kuratani S"/>
            <person name="Sato K"/>
            <person name="Hyodo S Kuraku.S."/>
        </authorList>
    </citation>
    <scope>NUCLEOTIDE SEQUENCE [LARGE SCALE GENOMIC DNA]</scope>
</reference>
<evidence type="ECO:0000256" key="14">
    <source>
        <dbReference type="ARBA" id="ARBA00070188"/>
    </source>
</evidence>
<evidence type="ECO:0000256" key="9">
    <source>
        <dbReference type="ARBA" id="ARBA00022842"/>
    </source>
</evidence>
<dbReference type="InterPro" id="IPR006085">
    <property type="entry name" value="XPG_DNA_repair_N"/>
</dbReference>
<evidence type="ECO:0000256" key="1">
    <source>
        <dbReference type="ARBA" id="ARBA00001946"/>
    </source>
</evidence>
<dbReference type="InterPro" id="IPR006084">
    <property type="entry name" value="XPG/Rad2"/>
</dbReference>
<feature type="signal peptide" evidence="16">
    <location>
        <begin position="1"/>
        <end position="15"/>
    </location>
</feature>